<feature type="compositionally biased region" description="Polar residues" evidence="2">
    <location>
        <begin position="34"/>
        <end position="49"/>
    </location>
</feature>
<protein>
    <submittedName>
        <fullName evidence="3">Uncharacterized protein</fullName>
    </submittedName>
</protein>
<feature type="compositionally biased region" description="Basic and acidic residues" evidence="2">
    <location>
        <begin position="293"/>
        <end position="306"/>
    </location>
</feature>
<dbReference type="AlphaFoldDB" id="A0A8K0W661"/>
<feature type="compositionally biased region" description="Basic and acidic residues" evidence="2">
    <location>
        <begin position="259"/>
        <end position="268"/>
    </location>
</feature>
<evidence type="ECO:0000313" key="4">
    <source>
        <dbReference type="Proteomes" id="UP000813461"/>
    </source>
</evidence>
<dbReference type="OrthoDB" id="3791167at2759"/>
<feature type="coiled-coil region" evidence="1">
    <location>
        <begin position="618"/>
        <end position="666"/>
    </location>
</feature>
<accession>A0A8K0W661</accession>
<feature type="compositionally biased region" description="Basic and acidic residues" evidence="2">
    <location>
        <begin position="321"/>
        <end position="341"/>
    </location>
</feature>
<feature type="compositionally biased region" description="Polar residues" evidence="2">
    <location>
        <begin position="167"/>
        <end position="176"/>
    </location>
</feature>
<feature type="coiled-coil region" evidence="1">
    <location>
        <begin position="704"/>
        <end position="745"/>
    </location>
</feature>
<dbReference type="Proteomes" id="UP000813461">
    <property type="component" value="Unassembled WGS sequence"/>
</dbReference>
<feature type="region of interest" description="Disordered" evidence="2">
    <location>
        <begin position="119"/>
        <end position="441"/>
    </location>
</feature>
<gene>
    <name evidence="3" type="ORF">FB567DRAFT_544178</name>
</gene>
<feature type="compositionally biased region" description="Basic and acidic residues" evidence="2">
    <location>
        <begin position="70"/>
        <end position="88"/>
    </location>
</feature>
<feature type="compositionally biased region" description="Low complexity" evidence="2">
    <location>
        <begin position="56"/>
        <end position="68"/>
    </location>
</feature>
<evidence type="ECO:0000256" key="1">
    <source>
        <dbReference type="SAM" id="Coils"/>
    </source>
</evidence>
<dbReference type="EMBL" id="JAGMVJ010000001">
    <property type="protein sequence ID" value="KAH7095920.1"/>
    <property type="molecule type" value="Genomic_DNA"/>
</dbReference>
<organism evidence="3 4">
    <name type="scientific">Paraphoma chrysanthemicola</name>
    <dbReference type="NCBI Taxonomy" id="798071"/>
    <lineage>
        <taxon>Eukaryota</taxon>
        <taxon>Fungi</taxon>
        <taxon>Dikarya</taxon>
        <taxon>Ascomycota</taxon>
        <taxon>Pezizomycotina</taxon>
        <taxon>Dothideomycetes</taxon>
        <taxon>Pleosporomycetidae</taxon>
        <taxon>Pleosporales</taxon>
        <taxon>Pleosporineae</taxon>
        <taxon>Phaeosphaeriaceae</taxon>
        <taxon>Paraphoma</taxon>
    </lineage>
</organism>
<evidence type="ECO:0000313" key="3">
    <source>
        <dbReference type="EMBL" id="KAH7095920.1"/>
    </source>
</evidence>
<feature type="compositionally biased region" description="Basic and acidic residues" evidence="2">
    <location>
        <begin position="1"/>
        <end position="10"/>
    </location>
</feature>
<feature type="coiled-coil region" evidence="1">
    <location>
        <begin position="816"/>
        <end position="843"/>
    </location>
</feature>
<reference evidence="3" key="1">
    <citation type="journal article" date="2021" name="Nat. Commun.">
        <title>Genetic determinants of endophytism in the Arabidopsis root mycobiome.</title>
        <authorList>
            <person name="Mesny F."/>
            <person name="Miyauchi S."/>
            <person name="Thiergart T."/>
            <person name="Pickel B."/>
            <person name="Atanasova L."/>
            <person name="Karlsson M."/>
            <person name="Huettel B."/>
            <person name="Barry K.W."/>
            <person name="Haridas S."/>
            <person name="Chen C."/>
            <person name="Bauer D."/>
            <person name="Andreopoulos W."/>
            <person name="Pangilinan J."/>
            <person name="LaButti K."/>
            <person name="Riley R."/>
            <person name="Lipzen A."/>
            <person name="Clum A."/>
            <person name="Drula E."/>
            <person name="Henrissat B."/>
            <person name="Kohler A."/>
            <person name="Grigoriev I.V."/>
            <person name="Martin F.M."/>
            <person name="Hacquard S."/>
        </authorList>
    </citation>
    <scope>NUCLEOTIDE SEQUENCE</scope>
    <source>
        <strain evidence="3">MPI-SDFR-AT-0120</strain>
    </source>
</reference>
<evidence type="ECO:0000256" key="2">
    <source>
        <dbReference type="SAM" id="MobiDB-lite"/>
    </source>
</evidence>
<feature type="compositionally biased region" description="Polar residues" evidence="2">
    <location>
        <begin position="379"/>
        <end position="405"/>
    </location>
</feature>
<feature type="compositionally biased region" description="Basic residues" evidence="2">
    <location>
        <begin position="196"/>
        <end position="205"/>
    </location>
</feature>
<keyword evidence="1" id="KW-0175">Coiled coil</keyword>
<feature type="region of interest" description="Disordered" evidence="2">
    <location>
        <begin position="1"/>
        <end position="102"/>
    </location>
</feature>
<feature type="compositionally biased region" description="Basic and acidic residues" evidence="2">
    <location>
        <begin position="219"/>
        <end position="228"/>
    </location>
</feature>
<proteinExistence type="predicted"/>
<comment type="caution">
    <text evidence="3">The sequence shown here is derived from an EMBL/GenBank/DDBJ whole genome shotgun (WGS) entry which is preliminary data.</text>
</comment>
<sequence>MAGDEKRDPRYPTTEDSSERADHSACARPDATDATPQRTPITSKYPTSSDRGDPETSATPAATTPIISDRSGRDKPAVLVDDRHDEPLRGSPVPPLPRHFTLSDLERVGRSSILSNVTERTEDTALSPELDGAQHIIDERTTAEIEGEENDQHREANAYEESIVLEPSQTGGSLATTPGYERSAFDHDPDAATTKTRPRSRRRRTSASYQNHTKASKAKQSEKIELGPRRKSSQSTLREPPGRITTLDHPGVSTGPSPRRLEFGRDDYDPVSGLGSWHTSNVVTPRRLTYSRGAKDTPRDSFEGTRRASKWPIESPQGDIGVHEKGDSLETHRTRLHDELAKYQQQQQQQEEYKETNIGALRDGDISLSPAEVAEDQADNPSDTLLPQQEGHSATDSETISSGVSRLNPDEARDEEVDNSNNTLSRHLAGNVRSEDDAKEEIAERDRQLEVQGEELGKWAWYGQQVRNYLQASEEELGQLKQEIEQTTHAVVQMFQASAGKVPSTDSINNLTQYAKFSDEITTLHASFSKVLSQFTTKNHILTQTNTSLQETVTAQFHELELSIQAFENKPMNSAEDQETWRKLWIDMRKQRNQFKAQLNQLESFVEENNLPDLVKRNRELEVDLTHARDKARRLSEETAEYKDKARQWADEVTSAKREMEKKEAVFVAEVKRLDEETLRYIKDYYAKTHEPGDCDLCDLQKRIKELERELVGANEMSNATKMEKARLEEQIGRVFERNEWLEKEIERLGSAFMMGGIVDQFGREGMYAAYADSPSSSTSGDSLESMEWLESPKRAQHHGPFIPRCHLPAAIDARIVVIEKLRKEQQQRRDEEEKAIAVMEQLRKWNLGKRNLPDTDVWEKLTKQSTWERWEGDKWLQETVRRWDGMDWKEEETSEDERIVAGQLREKGIFLAKANARLQWRCIGKQAIFQAFQGHQLSRMLRDDESTIRSAIHEFGQAIQVSKYFEHVHQQPFTSPPPNT</sequence>
<keyword evidence="4" id="KW-1185">Reference proteome</keyword>
<name>A0A8K0W661_9PLEO</name>